<organism evidence="1 2">
    <name type="scientific">Tetranychus urticae</name>
    <name type="common">Two-spotted spider mite</name>
    <dbReference type="NCBI Taxonomy" id="32264"/>
    <lineage>
        <taxon>Eukaryota</taxon>
        <taxon>Metazoa</taxon>
        <taxon>Ecdysozoa</taxon>
        <taxon>Arthropoda</taxon>
        <taxon>Chelicerata</taxon>
        <taxon>Arachnida</taxon>
        <taxon>Acari</taxon>
        <taxon>Acariformes</taxon>
        <taxon>Trombidiformes</taxon>
        <taxon>Prostigmata</taxon>
        <taxon>Eleutherengona</taxon>
        <taxon>Raphignathae</taxon>
        <taxon>Tetranychoidea</taxon>
        <taxon>Tetranychidae</taxon>
        <taxon>Tetranychus</taxon>
    </lineage>
</organism>
<dbReference type="HOGENOM" id="CLU_3385365_0_0_1"/>
<protein>
    <submittedName>
        <fullName evidence="1">Uncharacterized protein</fullName>
    </submittedName>
</protein>
<dbReference type="AlphaFoldDB" id="T1KUM5"/>
<reference evidence="2" key="1">
    <citation type="submission" date="2011-08" db="EMBL/GenBank/DDBJ databases">
        <authorList>
            <person name="Rombauts S."/>
        </authorList>
    </citation>
    <scope>NUCLEOTIDE SEQUENCE</scope>
    <source>
        <strain evidence="2">London</strain>
    </source>
</reference>
<dbReference type="EnsemblMetazoa" id="tetur22g00580.1">
    <property type="protein sequence ID" value="tetur22g00580.1"/>
    <property type="gene ID" value="tetur22g00580"/>
</dbReference>
<sequence length="33" mass="3763">MFLSVFTVLSTSTIYHVNMKYHIKSNCLTSILA</sequence>
<dbReference type="EMBL" id="CAEY01000578">
    <property type="status" value="NOT_ANNOTATED_CDS"/>
    <property type="molecule type" value="Genomic_DNA"/>
</dbReference>
<keyword evidence="2" id="KW-1185">Reference proteome</keyword>
<reference evidence="1" key="2">
    <citation type="submission" date="2015-06" db="UniProtKB">
        <authorList>
            <consortium name="EnsemblMetazoa"/>
        </authorList>
    </citation>
    <scope>IDENTIFICATION</scope>
</reference>
<proteinExistence type="predicted"/>
<name>T1KUM5_TETUR</name>
<evidence type="ECO:0000313" key="2">
    <source>
        <dbReference type="Proteomes" id="UP000015104"/>
    </source>
</evidence>
<accession>T1KUM5</accession>
<evidence type="ECO:0000313" key="1">
    <source>
        <dbReference type="EnsemblMetazoa" id="tetur22g00580.1"/>
    </source>
</evidence>
<dbReference type="Proteomes" id="UP000015104">
    <property type="component" value="Unassembled WGS sequence"/>
</dbReference>